<name>A0A6A6XSE9_9PLEO</name>
<feature type="compositionally biased region" description="Basic and acidic residues" evidence="1">
    <location>
        <begin position="131"/>
        <end position="151"/>
    </location>
</feature>
<feature type="region of interest" description="Disordered" evidence="1">
    <location>
        <begin position="508"/>
        <end position="528"/>
    </location>
</feature>
<keyword evidence="3" id="KW-1185">Reference proteome</keyword>
<evidence type="ECO:0000313" key="3">
    <source>
        <dbReference type="Proteomes" id="UP000799757"/>
    </source>
</evidence>
<feature type="compositionally biased region" description="Polar residues" evidence="1">
    <location>
        <begin position="258"/>
        <end position="281"/>
    </location>
</feature>
<proteinExistence type="predicted"/>
<dbReference type="OrthoDB" id="5419922at2759"/>
<feature type="compositionally biased region" description="Basic and acidic residues" evidence="1">
    <location>
        <begin position="621"/>
        <end position="632"/>
    </location>
</feature>
<feature type="region of interest" description="Disordered" evidence="1">
    <location>
        <begin position="84"/>
        <end position="164"/>
    </location>
</feature>
<gene>
    <name evidence="2" type="ORF">K505DRAFT_97696</name>
</gene>
<feature type="compositionally biased region" description="Basic and acidic residues" evidence="1">
    <location>
        <begin position="519"/>
        <end position="528"/>
    </location>
</feature>
<feature type="compositionally biased region" description="Polar residues" evidence="1">
    <location>
        <begin position="152"/>
        <end position="163"/>
    </location>
</feature>
<protein>
    <submittedName>
        <fullName evidence="2">Uncharacterized protein</fullName>
    </submittedName>
</protein>
<dbReference type="EMBL" id="MU001779">
    <property type="protein sequence ID" value="KAF2798664.1"/>
    <property type="molecule type" value="Genomic_DNA"/>
</dbReference>
<accession>A0A6A6XSE9</accession>
<feature type="compositionally biased region" description="Basic and acidic residues" evidence="1">
    <location>
        <begin position="601"/>
        <end position="610"/>
    </location>
</feature>
<sequence>MPQLLHSHLRTGLDYDGTDLASDDLLENIADEHYNPEHRAAKRRRIEAIATSYLRGRKPLILSARLRGPFDRWENPWENKLVNGTVPSRTGNHARTGAQSAGGIRGYPRNVTGGRTTEKGVKNRRNGRPRANRDTEIKPAQETLPLRDGHGENTQQADENQGSAIAPTENLATEEHSGATEYFSVPAQRSPNNDSPWLTRLPPESAPVGTATTPHHPVDAQEWRSSASASMVISSQVKAPATAGSLNSAQCVQHKGSLPSSQTMENTTPAGHQQAATPLTRSDTRRPRMNIDSPAIVQLQEADPTIVEGYQSAARLARQAIEQASPQTEKRSAPILREEIQRSAALCVQQTPTPLTVELPKRRKILDEAAQPHPISHNLVASPGPASSTGFVYRRTEKTRPKEAAKPRPVTFTSSPGVAQDGHRALNKPQSDPAPLETNDKAAGQIPPGMQAHRLDVYDIMVDRAAVMEDHTRDEEHGNRRSSRLSSNYSTQTALMLAQREFQEGTFPSISFDTPRATCRPDETPQTNRRELSPVITPFHTFNVELDKRHPFPPESVLRGPPLSTQDLFTAASPFAFSTVKKKSTRSQRSSLRFAVLSNEGDEHADHENGARSPTPSAERIPLKDRNSKVSFRDSTVNGSEKGSQDSLLQYQMSRTSKRDVELPLLDFHTSLDDIGPNGDLEFTDRFLRNLDGIT</sequence>
<feature type="region of interest" description="Disordered" evidence="1">
    <location>
        <begin position="599"/>
        <end position="648"/>
    </location>
</feature>
<dbReference type="Proteomes" id="UP000799757">
    <property type="component" value="Unassembled WGS sequence"/>
</dbReference>
<dbReference type="AlphaFoldDB" id="A0A6A6XSE9"/>
<evidence type="ECO:0000313" key="2">
    <source>
        <dbReference type="EMBL" id="KAF2798664.1"/>
    </source>
</evidence>
<feature type="compositionally biased region" description="Polar residues" evidence="1">
    <location>
        <begin position="85"/>
        <end position="99"/>
    </location>
</feature>
<organism evidence="2 3">
    <name type="scientific">Melanomma pulvis-pyrius CBS 109.77</name>
    <dbReference type="NCBI Taxonomy" id="1314802"/>
    <lineage>
        <taxon>Eukaryota</taxon>
        <taxon>Fungi</taxon>
        <taxon>Dikarya</taxon>
        <taxon>Ascomycota</taxon>
        <taxon>Pezizomycotina</taxon>
        <taxon>Dothideomycetes</taxon>
        <taxon>Pleosporomycetidae</taxon>
        <taxon>Pleosporales</taxon>
        <taxon>Melanommataceae</taxon>
        <taxon>Melanomma</taxon>
    </lineage>
</organism>
<evidence type="ECO:0000256" key="1">
    <source>
        <dbReference type="SAM" id="MobiDB-lite"/>
    </source>
</evidence>
<feature type="region of interest" description="Disordered" evidence="1">
    <location>
        <begin position="396"/>
        <end position="448"/>
    </location>
</feature>
<feature type="region of interest" description="Disordered" evidence="1">
    <location>
        <begin position="256"/>
        <end position="287"/>
    </location>
</feature>
<feature type="compositionally biased region" description="Basic and acidic residues" evidence="1">
    <location>
        <begin position="396"/>
        <end position="406"/>
    </location>
</feature>
<reference evidence="2" key="1">
    <citation type="journal article" date="2020" name="Stud. Mycol.">
        <title>101 Dothideomycetes genomes: a test case for predicting lifestyles and emergence of pathogens.</title>
        <authorList>
            <person name="Haridas S."/>
            <person name="Albert R."/>
            <person name="Binder M."/>
            <person name="Bloem J."/>
            <person name="Labutti K."/>
            <person name="Salamov A."/>
            <person name="Andreopoulos B."/>
            <person name="Baker S."/>
            <person name="Barry K."/>
            <person name="Bills G."/>
            <person name="Bluhm B."/>
            <person name="Cannon C."/>
            <person name="Castanera R."/>
            <person name="Culley D."/>
            <person name="Daum C."/>
            <person name="Ezra D."/>
            <person name="Gonzalez J."/>
            <person name="Henrissat B."/>
            <person name="Kuo A."/>
            <person name="Liang C."/>
            <person name="Lipzen A."/>
            <person name="Lutzoni F."/>
            <person name="Magnuson J."/>
            <person name="Mondo S."/>
            <person name="Nolan M."/>
            <person name="Ohm R."/>
            <person name="Pangilinan J."/>
            <person name="Park H.-J."/>
            <person name="Ramirez L."/>
            <person name="Alfaro M."/>
            <person name="Sun H."/>
            <person name="Tritt A."/>
            <person name="Yoshinaga Y."/>
            <person name="Zwiers L.-H."/>
            <person name="Turgeon B."/>
            <person name="Goodwin S."/>
            <person name="Spatafora J."/>
            <person name="Crous P."/>
            <person name="Grigoriev I."/>
        </authorList>
    </citation>
    <scope>NUCLEOTIDE SEQUENCE</scope>
    <source>
        <strain evidence="2">CBS 109.77</strain>
    </source>
</reference>
<feature type="compositionally biased region" description="Polar residues" evidence="1">
    <location>
        <begin position="633"/>
        <end position="648"/>
    </location>
</feature>